<dbReference type="GO" id="GO:0006508">
    <property type="term" value="P:proteolysis"/>
    <property type="evidence" value="ECO:0007669"/>
    <property type="project" value="UniProtKB-KW"/>
</dbReference>
<dbReference type="GO" id="GO:0016887">
    <property type="term" value="F:ATP hydrolysis activity"/>
    <property type="evidence" value="ECO:0007669"/>
    <property type="project" value="InterPro"/>
</dbReference>
<dbReference type="OrthoDB" id="9809379at2"/>
<dbReference type="Gene3D" id="1.20.58.760">
    <property type="entry name" value="Peptidase M41"/>
    <property type="match status" value="1"/>
</dbReference>
<dbReference type="Gene3D" id="3.40.50.300">
    <property type="entry name" value="P-loop containing nucleotide triphosphate hydrolases"/>
    <property type="match status" value="1"/>
</dbReference>
<dbReference type="PANTHER" id="PTHR23076">
    <property type="entry name" value="METALLOPROTEASE M41 FTSH"/>
    <property type="match status" value="1"/>
</dbReference>
<feature type="domain" description="AAA+ ATPase" evidence="1">
    <location>
        <begin position="270"/>
        <end position="409"/>
    </location>
</feature>
<keyword evidence="2" id="KW-0378">Hydrolase</keyword>
<sequence length="668" mass="70254">MIVPDSLGSPQDQEPARADAGCALRLEEIIAGVLFERAMATIDGLAEALRRGGSAIAVEAPSAGWVNLIVEAIRRHLDLANEQEPDPAALPDYEEDIDGFAAVDAFLLGYEPPRWHWIIQDAAPTIAANRQQVGRALSEGIGVIGASHSLACLPEDLRRAVDFQVTVPAPDWPAIQEAMVVLAGTAPAGDLPDSLCRTLEPDDFLLAARPNESADAWLARLRDLAEAKMPRLPGPVLADLHGMDGAVAWGLDLIKDLGDYADGVIPWTAVDRGGLLVGPPGTGKTTFAGALAKTAGVPLITGSHGMWQSLGHQGDMLRGMRSTFDQARSLAPCILFIDEIDAFPNRSKLEGRNRDYMVQVVNSLLELLDGAITRVGVVVIGACNSPDGLDPALVRPGRLDRVIDIGLPDEMALANILRHHLGPDQLPDACLREVARAGLGGTGADCEQWVRGARRRARRANRPLTPEDLLSQVPRLPAWSSDFVRRLSIHEAGHAVAAALESPGTLMGASIRPGGAMAGGVLTRNAGHGTASDVLARIRAMLAGRAAEELVLGSGTTGAGGNAESDLAQATVLAASLVASYGLDGGLTWMGEITAANVAAALRASPTLATQVERLLVDQHRWITDLLGRHRPALEAVAALLRERESASGAEIEAAVTAASIGDREVTA</sequence>
<dbReference type="CDD" id="cd19481">
    <property type="entry name" value="RecA-like_protease"/>
    <property type="match status" value="1"/>
</dbReference>
<dbReference type="InterPro" id="IPR003959">
    <property type="entry name" value="ATPase_AAA_core"/>
</dbReference>
<dbReference type="Pfam" id="PF00004">
    <property type="entry name" value="AAA"/>
    <property type="match status" value="1"/>
</dbReference>
<dbReference type="Gene3D" id="1.10.8.60">
    <property type="match status" value="1"/>
</dbReference>
<accession>A0A560EUL7</accession>
<proteinExistence type="predicted"/>
<dbReference type="GO" id="GO:0004222">
    <property type="term" value="F:metalloendopeptidase activity"/>
    <property type="evidence" value="ECO:0007669"/>
    <property type="project" value="InterPro"/>
</dbReference>
<protein>
    <submittedName>
        <fullName evidence="2">ATP-dependent Zn protease</fullName>
    </submittedName>
</protein>
<dbReference type="InterPro" id="IPR003593">
    <property type="entry name" value="AAA+_ATPase"/>
</dbReference>
<dbReference type="SUPFAM" id="SSF140990">
    <property type="entry name" value="FtsH protease domain-like"/>
    <property type="match status" value="1"/>
</dbReference>
<dbReference type="PANTHER" id="PTHR23076:SF97">
    <property type="entry name" value="ATP-DEPENDENT ZINC METALLOPROTEASE YME1L1"/>
    <property type="match status" value="1"/>
</dbReference>
<dbReference type="RefSeq" id="WP_145753147.1">
    <property type="nucleotide sequence ID" value="NZ_VITN01000022.1"/>
</dbReference>
<dbReference type="Pfam" id="PF01434">
    <property type="entry name" value="Peptidase_M41"/>
    <property type="match status" value="1"/>
</dbReference>
<dbReference type="InterPro" id="IPR027417">
    <property type="entry name" value="P-loop_NTPase"/>
</dbReference>
<keyword evidence="2" id="KW-0645">Protease</keyword>
<reference evidence="2 3" key="1">
    <citation type="submission" date="2019-06" db="EMBL/GenBank/DDBJ databases">
        <title>Genomic Encyclopedia of Type Strains, Phase IV (KMG-V): Genome sequencing to study the core and pangenomes of soil and plant-associated prokaryotes.</title>
        <authorList>
            <person name="Whitman W."/>
        </authorList>
    </citation>
    <scope>NUCLEOTIDE SEQUENCE [LARGE SCALE GENOMIC DNA]</scope>
    <source>
        <strain evidence="2 3">BR 11880</strain>
    </source>
</reference>
<dbReference type="SUPFAM" id="SSF52540">
    <property type="entry name" value="P-loop containing nucleoside triphosphate hydrolases"/>
    <property type="match status" value="1"/>
</dbReference>
<dbReference type="GO" id="GO:0005524">
    <property type="term" value="F:ATP binding"/>
    <property type="evidence" value="ECO:0007669"/>
    <property type="project" value="InterPro"/>
</dbReference>
<dbReference type="SMART" id="SM00382">
    <property type="entry name" value="AAA"/>
    <property type="match status" value="1"/>
</dbReference>
<dbReference type="GO" id="GO:0030163">
    <property type="term" value="P:protein catabolic process"/>
    <property type="evidence" value="ECO:0007669"/>
    <property type="project" value="TreeGrafter"/>
</dbReference>
<dbReference type="Proteomes" id="UP000319859">
    <property type="component" value="Unassembled WGS sequence"/>
</dbReference>
<dbReference type="AlphaFoldDB" id="A0A560EUL7"/>
<name>A0A560EUL7_9PROT</name>
<dbReference type="EMBL" id="VITN01000022">
    <property type="protein sequence ID" value="TWB12965.1"/>
    <property type="molecule type" value="Genomic_DNA"/>
</dbReference>
<comment type="caution">
    <text evidence="2">The sequence shown here is derived from an EMBL/GenBank/DDBJ whole genome shotgun (WGS) entry which is preliminary data.</text>
</comment>
<organism evidence="2 3">
    <name type="scientific">Nitrospirillum amazonense</name>
    <dbReference type="NCBI Taxonomy" id="28077"/>
    <lineage>
        <taxon>Bacteria</taxon>
        <taxon>Pseudomonadati</taxon>
        <taxon>Pseudomonadota</taxon>
        <taxon>Alphaproteobacteria</taxon>
        <taxon>Rhodospirillales</taxon>
        <taxon>Azospirillaceae</taxon>
        <taxon>Nitrospirillum</taxon>
    </lineage>
</organism>
<dbReference type="GO" id="GO:0004176">
    <property type="term" value="F:ATP-dependent peptidase activity"/>
    <property type="evidence" value="ECO:0007669"/>
    <property type="project" value="InterPro"/>
</dbReference>
<dbReference type="InterPro" id="IPR037219">
    <property type="entry name" value="Peptidase_M41-like"/>
</dbReference>
<dbReference type="InterPro" id="IPR000642">
    <property type="entry name" value="Peptidase_M41"/>
</dbReference>
<dbReference type="GO" id="GO:0005886">
    <property type="term" value="C:plasma membrane"/>
    <property type="evidence" value="ECO:0007669"/>
    <property type="project" value="TreeGrafter"/>
</dbReference>
<evidence type="ECO:0000259" key="1">
    <source>
        <dbReference type="SMART" id="SM00382"/>
    </source>
</evidence>
<gene>
    <name evidence="2" type="ORF">FBZ89_12266</name>
</gene>
<evidence type="ECO:0000313" key="2">
    <source>
        <dbReference type="EMBL" id="TWB12965.1"/>
    </source>
</evidence>
<evidence type="ECO:0000313" key="3">
    <source>
        <dbReference type="Proteomes" id="UP000319859"/>
    </source>
</evidence>